<comment type="caution">
    <text evidence="1">The sequence shown here is derived from an EMBL/GenBank/DDBJ whole genome shotgun (WGS) entry which is preliminary data.</text>
</comment>
<proteinExistence type="predicted"/>
<name>A0AAV4M5R3_CAEEX</name>
<reference evidence="1 2" key="1">
    <citation type="submission" date="2021-06" db="EMBL/GenBank/DDBJ databases">
        <title>Caerostris extrusa draft genome.</title>
        <authorList>
            <person name="Kono N."/>
            <person name="Arakawa K."/>
        </authorList>
    </citation>
    <scope>NUCLEOTIDE SEQUENCE [LARGE SCALE GENOMIC DNA]</scope>
</reference>
<dbReference type="AlphaFoldDB" id="A0AAV4M5R3"/>
<dbReference type="EMBL" id="BPLR01001893">
    <property type="protein sequence ID" value="GIX67688.1"/>
    <property type="molecule type" value="Genomic_DNA"/>
</dbReference>
<sequence>MEAKAIIFVGGEGGSIFRFIDSLIPRDFNPNRCNSFHPLYSCFQKYFSDNALFDFFKLHTQKSNEMSRKSSSEPRGHAICAPFPTHAWRTPAFHHE</sequence>
<evidence type="ECO:0000313" key="2">
    <source>
        <dbReference type="Proteomes" id="UP001054945"/>
    </source>
</evidence>
<organism evidence="1 2">
    <name type="scientific">Caerostris extrusa</name>
    <name type="common">Bark spider</name>
    <name type="synonym">Caerostris bankana</name>
    <dbReference type="NCBI Taxonomy" id="172846"/>
    <lineage>
        <taxon>Eukaryota</taxon>
        <taxon>Metazoa</taxon>
        <taxon>Ecdysozoa</taxon>
        <taxon>Arthropoda</taxon>
        <taxon>Chelicerata</taxon>
        <taxon>Arachnida</taxon>
        <taxon>Araneae</taxon>
        <taxon>Araneomorphae</taxon>
        <taxon>Entelegynae</taxon>
        <taxon>Araneoidea</taxon>
        <taxon>Araneidae</taxon>
        <taxon>Caerostris</taxon>
    </lineage>
</organism>
<dbReference type="Proteomes" id="UP001054945">
    <property type="component" value="Unassembled WGS sequence"/>
</dbReference>
<keyword evidence="2" id="KW-1185">Reference proteome</keyword>
<protein>
    <submittedName>
        <fullName evidence="1">Uncharacterized protein</fullName>
    </submittedName>
</protein>
<accession>A0AAV4M5R3</accession>
<gene>
    <name evidence="1" type="ORF">CEXT_626961</name>
</gene>
<evidence type="ECO:0000313" key="1">
    <source>
        <dbReference type="EMBL" id="GIX67688.1"/>
    </source>
</evidence>